<gene>
    <name evidence="2" type="ORF">GCM10009539_35070</name>
</gene>
<dbReference type="RefSeq" id="WP_344649897.1">
    <property type="nucleotide sequence ID" value="NZ_BAAAGX010000014.1"/>
</dbReference>
<evidence type="ECO:0000313" key="3">
    <source>
        <dbReference type="Proteomes" id="UP001500967"/>
    </source>
</evidence>
<dbReference type="PANTHER" id="PTHR35010:SF2">
    <property type="entry name" value="BLL4672 PROTEIN"/>
    <property type="match status" value="1"/>
</dbReference>
<dbReference type="InterPro" id="IPR010982">
    <property type="entry name" value="Lambda_DNA-bd_dom_sf"/>
</dbReference>
<proteinExistence type="predicted"/>
<protein>
    <submittedName>
        <fullName evidence="2">Helix-turn-helix transcriptional regulator</fullName>
    </submittedName>
</protein>
<evidence type="ECO:0000313" key="2">
    <source>
        <dbReference type="EMBL" id="GAA0246717.1"/>
    </source>
</evidence>
<dbReference type="SMART" id="SM00530">
    <property type="entry name" value="HTH_XRE"/>
    <property type="match status" value="1"/>
</dbReference>
<reference evidence="3" key="1">
    <citation type="journal article" date="2019" name="Int. J. Syst. Evol. Microbiol.">
        <title>The Global Catalogue of Microorganisms (GCM) 10K type strain sequencing project: providing services to taxonomists for standard genome sequencing and annotation.</title>
        <authorList>
            <consortium name="The Broad Institute Genomics Platform"/>
            <consortium name="The Broad Institute Genome Sequencing Center for Infectious Disease"/>
            <person name="Wu L."/>
            <person name="Ma J."/>
        </authorList>
    </citation>
    <scope>NUCLEOTIDE SEQUENCE [LARGE SCALE GENOMIC DNA]</scope>
    <source>
        <strain evidence="3">JCM 10425</strain>
    </source>
</reference>
<name>A0ABP3DY68_9ACTN</name>
<dbReference type="EMBL" id="BAAAGX010000014">
    <property type="protein sequence ID" value="GAA0246717.1"/>
    <property type="molecule type" value="Genomic_DNA"/>
</dbReference>
<dbReference type="PROSITE" id="PS50943">
    <property type="entry name" value="HTH_CROC1"/>
    <property type="match status" value="1"/>
</dbReference>
<feature type="domain" description="HTH cro/C1-type" evidence="1">
    <location>
        <begin position="34"/>
        <end position="81"/>
    </location>
</feature>
<dbReference type="SUPFAM" id="SSF47413">
    <property type="entry name" value="lambda repressor-like DNA-binding domains"/>
    <property type="match status" value="1"/>
</dbReference>
<sequence length="272" mass="29688">MTATPLGNFLRSRRAAVRPAELGLPDAGPRRVPGLRREEVAQLTGMSVDYYVRLEQGRERTPSASLLDALSAALRLDDDARSHLFRLAGLAPRDRGPHGAERVDEGLVQLMSAWPNNPALVYGRAYDVLAANPIAEALFGGFSFTRNLILLVFTDPHAREFYADWPAVAANTVAGFRMRFGRSPDDPRITAVLRELLAASAEFRDLWARHDARGKAPEVKTFHHPEVGELTLRTQIFDVRGTAGQELVVYQAAPGSPDADAVALLGSLAATR</sequence>
<dbReference type="CDD" id="cd00093">
    <property type="entry name" value="HTH_XRE"/>
    <property type="match status" value="1"/>
</dbReference>
<keyword evidence="3" id="KW-1185">Reference proteome</keyword>
<dbReference type="Gene3D" id="1.10.260.40">
    <property type="entry name" value="lambda repressor-like DNA-binding domains"/>
    <property type="match status" value="1"/>
</dbReference>
<accession>A0ABP3DY68</accession>
<dbReference type="InterPro" id="IPR041413">
    <property type="entry name" value="MLTR_LBD"/>
</dbReference>
<dbReference type="Proteomes" id="UP001500967">
    <property type="component" value="Unassembled WGS sequence"/>
</dbReference>
<dbReference type="Pfam" id="PF13560">
    <property type="entry name" value="HTH_31"/>
    <property type="match status" value="1"/>
</dbReference>
<evidence type="ECO:0000259" key="1">
    <source>
        <dbReference type="PROSITE" id="PS50943"/>
    </source>
</evidence>
<organism evidence="2 3">
    <name type="scientific">Cryptosporangium japonicum</name>
    <dbReference type="NCBI Taxonomy" id="80872"/>
    <lineage>
        <taxon>Bacteria</taxon>
        <taxon>Bacillati</taxon>
        <taxon>Actinomycetota</taxon>
        <taxon>Actinomycetes</taxon>
        <taxon>Cryptosporangiales</taxon>
        <taxon>Cryptosporangiaceae</taxon>
        <taxon>Cryptosporangium</taxon>
    </lineage>
</organism>
<dbReference type="InterPro" id="IPR001387">
    <property type="entry name" value="Cro/C1-type_HTH"/>
</dbReference>
<dbReference type="Gene3D" id="3.30.450.180">
    <property type="match status" value="1"/>
</dbReference>
<comment type="caution">
    <text evidence="2">The sequence shown here is derived from an EMBL/GenBank/DDBJ whole genome shotgun (WGS) entry which is preliminary data.</text>
</comment>
<dbReference type="PANTHER" id="PTHR35010">
    <property type="entry name" value="BLL4672 PROTEIN-RELATED"/>
    <property type="match status" value="1"/>
</dbReference>
<dbReference type="Pfam" id="PF17765">
    <property type="entry name" value="MLTR_LBD"/>
    <property type="match status" value="1"/>
</dbReference>